<dbReference type="Pfam" id="PF02358">
    <property type="entry name" value="Trehalose_PPase"/>
    <property type="match status" value="1"/>
</dbReference>
<protein>
    <submittedName>
        <fullName evidence="3">Uncharacterized protein</fullName>
    </submittedName>
</protein>
<dbReference type="OrthoDB" id="755951at2759"/>
<evidence type="ECO:0000256" key="2">
    <source>
        <dbReference type="SAM" id="SignalP"/>
    </source>
</evidence>
<dbReference type="InterPro" id="IPR036412">
    <property type="entry name" value="HAD-like_sf"/>
</dbReference>
<dbReference type="Gene3D" id="3.40.50.2000">
    <property type="entry name" value="Glycogen Phosphorylase B"/>
    <property type="match status" value="2"/>
</dbReference>
<evidence type="ECO:0000256" key="1">
    <source>
        <dbReference type="SAM" id="MobiDB-lite"/>
    </source>
</evidence>
<proteinExistence type="predicted"/>
<dbReference type="GO" id="GO:0003825">
    <property type="term" value="F:alpha,alpha-trehalose-phosphate synthase (UDP-forming) activity"/>
    <property type="evidence" value="ECO:0007669"/>
    <property type="project" value="TreeGrafter"/>
</dbReference>
<keyword evidence="2" id="KW-0732">Signal</keyword>
<feature type="region of interest" description="Disordered" evidence="1">
    <location>
        <begin position="29"/>
        <end position="50"/>
    </location>
</feature>
<feature type="region of interest" description="Disordered" evidence="1">
    <location>
        <begin position="132"/>
        <end position="204"/>
    </location>
</feature>
<reference evidence="4" key="1">
    <citation type="journal article" date="2017" name="Nat. Ecol. Evol.">
        <title>Genome expansion and lineage-specific genetic innovations in the forest pathogenic fungi Armillaria.</title>
        <authorList>
            <person name="Sipos G."/>
            <person name="Prasanna A.N."/>
            <person name="Walter M.C."/>
            <person name="O'Connor E."/>
            <person name="Balint B."/>
            <person name="Krizsan K."/>
            <person name="Kiss B."/>
            <person name="Hess J."/>
            <person name="Varga T."/>
            <person name="Slot J."/>
            <person name="Riley R."/>
            <person name="Boka B."/>
            <person name="Rigling D."/>
            <person name="Barry K."/>
            <person name="Lee J."/>
            <person name="Mihaltcheva S."/>
            <person name="LaButti K."/>
            <person name="Lipzen A."/>
            <person name="Waldron R."/>
            <person name="Moloney N.M."/>
            <person name="Sperisen C."/>
            <person name="Kredics L."/>
            <person name="Vagvoelgyi C."/>
            <person name="Patrignani A."/>
            <person name="Fitzpatrick D."/>
            <person name="Nagy I."/>
            <person name="Doyle S."/>
            <person name="Anderson J.B."/>
            <person name="Grigoriev I.V."/>
            <person name="Gueldener U."/>
            <person name="Muensterkoetter M."/>
            <person name="Nagy L.G."/>
        </authorList>
    </citation>
    <scope>NUCLEOTIDE SEQUENCE [LARGE SCALE GENOMIC DNA]</scope>
    <source>
        <strain evidence="4">Ar21-2</strain>
    </source>
</reference>
<feature type="compositionally biased region" description="Basic residues" evidence="1">
    <location>
        <begin position="188"/>
        <end position="197"/>
    </location>
</feature>
<dbReference type="SUPFAM" id="SSF53756">
    <property type="entry name" value="UDP-Glycosyltransferase/glycogen phosphorylase"/>
    <property type="match status" value="1"/>
</dbReference>
<dbReference type="GO" id="GO:0005946">
    <property type="term" value="C:alpha,alpha-trehalose-phosphate synthase complex (UDP-forming)"/>
    <property type="evidence" value="ECO:0007669"/>
    <property type="project" value="TreeGrafter"/>
</dbReference>
<dbReference type="GO" id="GO:0005829">
    <property type="term" value="C:cytosol"/>
    <property type="evidence" value="ECO:0007669"/>
    <property type="project" value="TreeGrafter"/>
</dbReference>
<dbReference type="InterPro" id="IPR003337">
    <property type="entry name" value="Trehalose_PPase"/>
</dbReference>
<dbReference type="CDD" id="cd03788">
    <property type="entry name" value="GT20_TPS"/>
    <property type="match status" value="1"/>
</dbReference>
<dbReference type="InterPro" id="IPR001830">
    <property type="entry name" value="Glyco_trans_20"/>
</dbReference>
<evidence type="ECO:0000313" key="4">
    <source>
        <dbReference type="Proteomes" id="UP000217790"/>
    </source>
</evidence>
<feature type="chain" id="PRO_5013783062" evidence="2">
    <location>
        <begin position="27"/>
        <end position="1002"/>
    </location>
</feature>
<dbReference type="SUPFAM" id="SSF56784">
    <property type="entry name" value="HAD-like"/>
    <property type="match status" value="1"/>
</dbReference>
<dbReference type="EMBL" id="KZ293677">
    <property type="protein sequence ID" value="PBK87637.1"/>
    <property type="molecule type" value="Genomic_DNA"/>
</dbReference>
<accession>A0A2H3DEW2</accession>
<dbReference type="InParanoid" id="A0A2H3DEW2"/>
<sequence length="1002" mass="111563">MSSSSSFRNHRVLIASLFLPNTIVLGTDGSGKSTPDKLAPRTTSKTNGVSSTLKPKEINMPEVVLRLQNDKTKPAVLSRAAPLKSIVEDLKDRASSLRICFVSFPVGAALGAFVVQERSSLPQCGVPSMYTDVPLQSRHPTGAPTSPVNESSNPFSRVNTPPSIAKSPSTAELLSPTKGPPLSYRTPNQRRLRRRTSSRSLSRQQTQFHIPLTLTVYIKPHACCNGGLKNAVDSVSFSSVRPQMRKKVWVGTLGVETDTWSDTLRQRTSTRLRAGGYESEVVWVEDAVFEGCYDEFCHQVLWPALHYAIPDAPKTTMFYESASFKQYVNVNQKFADTIKQVWREGDVVWVNDYHLMLLPAMLRAAGVTGPIGFFMHVAFPSSEIFRCLSVREKLLKGMLGADLVGFQTANYARHFRQTCSRILAVEALPRGIQLMAEEEGSSQEGKGRFVDVGVYPMGIDVALLRERRREPEVSEWIAVLKQRYAGMKLIVGRDKMDEIQGVKQKIQAFELFLQKHPEYQGKVVLIQIAIPSNAPSSVSSINSRFSTLTYQPIVFLPTSDVTYSQYLALLTCADAFIVTSLREGMALRTHEFVVLQEGKERGKEGVLVLSEFTGSWSFRGFRSCIGINPWDKTGTANGIYEALNDTCELDMAEGRCRRWEELLGWVEEQSAQKFVTGFLGRCSRAWQEHQRGTDGNSGSVEVLDKSKIGRVLVQWRHCKRRLVLVDLEGTLWDREKFRSKMKFKKGVDVLDPGLKAAIEVLRCLNADKRNEVWVLSGLTVQGALGVVAKELPDIGIVAENGCFIKTRTRRGQPSQWINMVGNLNMTWKSSCVEMLNYFTERTPNSFVEERQTSVVWRFWTGDPTVESADRQRARRRAAEAQNHIFDSLGERYGLRIIPGANSFLVLPNNISRSTAVGAILHPGGPAHAPLSGRSAWTSNDLAMESGDDLEFVLAVSGDEKLLRRLNELDTAETCSTSGKGTDAKWQVDRSQVGELLTLFAGV</sequence>
<keyword evidence="4" id="KW-1185">Reference proteome</keyword>
<dbReference type="GO" id="GO:0004805">
    <property type="term" value="F:trehalose-phosphatase activity"/>
    <property type="evidence" value="ECO:0007669"/>
    <property type="project" value="TreeGrafter"/>
</dbReference>
<dbReference type="OMA" id="MFYESAS"/>
<gene>
    <name evidence="3" type="ORF">ARMGADRAFT_1085317</name>
</gene>
<feature type="compositionally biased region" description="Polar residues" evidence="1">
    <location>
        <begin position="41"/>
        <end position="50"/>
    </location>
</feature>
<organism evidence="3 4">
    <name type="scientific">Armillaria gallica</name>
    <name type="common">Bulbous honey fungus</name>
    <name type="synonym">Armillaria bulbosa</name>
    <dbReference type="NCBI Taxonomy" id="47427"/>
    <lineage>
        <taxon>Eukaryota</taxon>
        <taxon>Fungi</taxon>
        <taxon>Dikarya</taxon>
        <taxon>Basidiomycota</taxon>
        <taxon>Agaricomycotina</taxon>
        <taxon>Agaricomycetes</taxon>
        <taxon>Agaricomycetidae</taxon>
        <taxon>Agaricales</taxon>
        <taxon>Marasmiineae</taxon>
        <taxon>Physalacriaceae</taxon>
        <taxon>Armillaria</taxon>
    </lineage>
</organism>
<dbReference type="AlphaFoldDB" id="A0A2H3DEW2"/>
<dbReference type="GO" id="GO:0005992">
    <property type="term" value="P:trehalose biosynthetic process"/>
    <property type="evidence" value="ECO:0007669"/>
    <property type="project" value="InterPro"/>
</dbReference>
<evidence type="ECO:0000313" key="3">
    <source>
        <dbReference type="EMBL" id="PBK87637.1"/>
    </source>
</evidence>
<dbReference type="Proteomes" id="UP000217790">
    <property type="component" value="Unassembled WGS sequence"/>
</dbReference>
<dbReference type="STRING" id="47427.A0A2H3DEW2"/>
<dbReference type="Pfam" id="PF00982">
    <property type="entry name" value="Glyco_transf_20"/>
    <property type="match status" value="1"/>
</dbReference>
<name>A0A2H3DEW2_ARMGA</name>
<feature type="compositionally biased region" description="Polar residues" evidence="1">
    <location>
        <begin position="143"/>
        <end position="172"/>
    </location>
</feature>
<feature type="signal peptide" evidence="2">
    <location>
        <begin position="1"/>
        <end position="26"/>
    </location>
</feature>
<dbReference type="PANTHER" id="PTHR10788:SF15">
    <property type="entry name" value="TREHALOSE SYNTHASE COMPLEX REGULATORY SUBUNIT TPS3-RELATED"/>
    <property type="match status" value="1"/>
</dbReference>
<dbReference type="FunCoup" id="A0A2H3DEW2">
    <property type="interactions" value="38"/>
</dbReference>
<dbReference type="PANTHER" id="PTHR10788">
    <property type="entry name" value="TREHALOSE-6-PHOSPHATE SYNTHASE"/>
    <property type="match status" value="1"/>
</dbReference>